<accession>D2PSH3</accession>
<evidence type="ECO:0008006" key="4">
    <source>
        <dbReference type="Google" id="ProtNLM"/>
    </source>
</evidence>
<dbReference type="AlphaFoldDB" id="D2PSH3"/>
<dbReference type="OrthoDB" id="9850798at2"/>
<keyword evidence="3" id="KW-1185">Reference proteome</keyword>
<reference evidence="2 3" key="2">
    <citation type="journal article" date="2010" name="Stand. Genomic Sci.">
        <title>Complete genome sequence of Kribbella flavida type strain (IFO 14399).</title>
        <authorList>
            <person name="Pukall R."/>
            <person name="Lapidus A."/>
            <person name="Glavina Del Rio T."/>
            <person name="Copeland A."/>
            <person name="Tice H."/>
            <person name="Cheng J.-F."/>
            <person name="Lucas S."/>
            <person name="Chen F."/>
            <person name="Nolan M."/>
            <person name="LaButti K."/>
            <person name="Pati A."/>
            <person name="Ivanova N."/>
            <person name="Mavrommatis K."/>
            <person name="Mikhailova N."/>
            <person name="Pitluck S."/>
            <person name="Bruce D."/>
            <person name="Goodwin L."/>
            <person name="Land M."/>
            <person name="Hauser L."/>
            <person name="Chang Y.-J."/>
            <person name="Jeffries C.D."/>
            <person name="Chen A."/>
            <person name="Palaniappan K."/>
            <person name="Chain P."/>
            <person name="Rohde M."/>
            <person name="Goeker M."/>
            <person name="Bristow J."/>
            <person name="Eisen J.A."/>
            <person name="Markowitz V."/>
            <person name="Hugenholtz P."/>
            <person name="Kyrpides N.C."/>
            <person name="Klenk H.-P."/>
            <person name="Brettin T."/>
        </authorList>
    </citation>
    <scope>NUCLEOTIDE SEQUENCE [LARGE SCALE GENOMIC DNA]</scope>
    <source>
        <strain evidence="3">DSM 17836 / JCM 10339 / NBRC 14399</strain>
    </source>
</reference>
<protein>
    <recommendedName>
        <fullName evidence="4">RNA polymerase, sigma-24 subunit, ECF subfamily</fullName>
    </recommendedName>
</protein>
<gene>
    <name evidence="2" type="ordered locus">Kfla_4062</name>
</gene>
<dbReference type="KEGG" id="kfl:Kfla_4062"/>
<dbReference type="InterPro" id="IPR036388">
    <property type="entry name" value="WH-like_DNA-bd_sf"/>
</dbReference>
<reference evidence="3" key="1">
    <citation type="submission" date="2009-09" db="EMBL/GenBank/DDBJ databases">
        <title>The complete genome of Kribbella flavida DSM 17836.</title>
        <authorList>
            <consortium name="US DOE Joint Genome Institute (JGI-PGF)"/>
            <person name="Lucas S."/>
            <person name="Copeland A."/>
            <person name="Lapidus A."/>
            <person name="Glavina del Rio T."/>
            <person name="Dalin E."/>
            <person name="Tice H."/>
            <person name="Bruce D."/>
            <person name="Goodwin L."/>
            <person name="Pitluck S."/>
            <person name="Kyrpides N."/>
            <person name="Mavromatis K."/>
            <person name="Ivanova N."/>
            <person name="Saunders E."/>
            <person name="Brettin T."/>
            <person name="Detter J.C."/>
            <person name="Han C."/>
            <person name="Larimer F."/>
            <person name="Land M."/>
            <person name="Hauser L."/>
            <person name="Markowitz V."/>
            <person name="Cheng J.-F."/>
            <person name="Hugenholtz P."/>
            <person name="Woyke T."/>
            <person name="Wu D."/>
            <person name="Pukall R."/>
            <person name="Klenk H.-P."/>
            <person name="Eisen J.A."/>
        </authorList>
    </citation>
    <scope>NUCLEOTIDE SEQUENCE [LARGE SCALE GENOMIC DNA]</scope>
    <source>
        <strain evidence="3">DSM 17836 / JCM 10339 / NBRC 14399</strain>
    </source>
</reference>
<dbReference type="SUPFAM" id="SSF88659">
    <property type="entry name" value="Sigma3 and sigma4 domains of RNA polymerase sigma factors"/>
    <property type="match status" value="1"/>
</dbReference>
<dbReference type="HOGENOM" id="CLU_1728972_0_0_11"/>
<dbReference type="InterPro" id="IPR013324">
    <property type="entry name" value="RNA_pol_sigma_r3/r4-like"/>
</dbReference>
<dbReference type="Gene3D" id="1.10.10.10">
    <property type="entry name" value="Winged helix-like DNA-binding domain superfamily/Winged helix DNA-binding domain"/>
    <property type="match status" value="1"/>
</dbReference>
<feature type="region of interest" description="Disordered" evidence="1">
    <location>
        <begin position="1"/>
        <end position="22"/>
    </location>
</feature>
<name>D2PSH3_KRIFD</name>
<organism evidence="2 3">
    <name type="scientific">Kribbella flavida (strain DSM 17836 / JCM 10339 / NBRC 14399)</name>
    <dbReference type="NCBI Taxonomy" id="479435"/>
    <lineage>
        <taxon>Bacteria</taxon>
        <taxon>Bacillati</taxon>
        <taxon>Actinomycetota</taxon>
        <taxon>Actinomycetes</taxon>
        <taxon>Propionibacteriales</taxon>
        <taxon>Kribbellaceae</taxon>
        <taxon>Kribbella</taxon>
    </lineage>
</organism>
<evidence type="ECO:0000313" key="2">
    <source>
        <dbReference type="EMBL" id="ADB33111.1"/>
    </source>
</evidence>
<sequence>MPTMRSRPSDHAADRRPRHQPSATAAEHLCDTHSAALFSLALALTGDRVRAEGVVVDVISAACSMLSLPDVELRHELSRRTYRRCTAAGPGHASTVGTEEGRQRAALSLVRFGGLDYCETAAVLGLPSPEVARLLNSGLHELVLTPEHPRP</sequence>
<evidence type="ECO:0000256" key="1">
    <source>
        <dbReference type="SAM" id="MobiDB-lite"/>
    </source>
</evidence>
<dbReference type="Proteomes" id="UP000007967">
    <property type="component" value="Chromosome"/>
</dbReference>
<evidence type="ECO:0000313" key="3">
    <source>
        <dbReference type="Proteomes" id="UP000007967"/>
    </source>
</evidence>
<dbReference type="EMBL" id="CP001736">
    <property type="protein sequence ID" value="ADB33111.1"/>
    <property type="molecule type" value="Genomic_DNA"/>
</dbReference>
<proteinExistence type="predicted"/>